<organism evidence="10 11">
    <name type="scientific">Clostridium tertium</name>
    <dbReference type="NCBI Taxonomy" id="1559"/>
    <lineage>
        <taxon>Bacteria</taxon>
        <taxon>Bacillati</taxon>
        <taxon>Bacillota</taxon>
        <taxon>Clostridia</taxon>
        <taxon>Eubacteriales</taxon>
        <taxon>Clostridiaceae</taxon>
        <taxon>Clostridium</taxon>
    </lineage>
</organism>
<dbReference type="GO" id="GO:0004252">
    <property type="term" value="F:serine-type endopeptidase activity"/>
    <property type="evidence" value="ECO:0007669"/>
    <property type="project" value="UniProtKB-UniRule"/>
</dbReference>
<dbReference type="AlphaFoldDB" id="A0A9X3XHJ2"/>
<comment type="similarity">
    <text evidence="1 6 7">Belongs to the peptidase S8 family.</text>
</comment>
<dbReference type="InterPro" id="IPR023828">
    <property type="entry name" value="Peptidase_S8_Ser-AS"/>
</dbReference>
<evidence type="ECO:0000313" key="10">
    <source>
        <dbReference type="EMBL" id="MDC4239358.1"/>
    </source>
</evidence>
<evidence type="ECO:0000259" key="9">
    <source>
        <dbReference type="Pfam" id="PF18425"/>
    </source>
</evidence>
<dbReference type="PANTHER" id="PTHR43806">
    <property type="entry name" value="PEPTIDASE S8"/>
    <property type="match status" value="1"/>
</dbReference>
<dbReference type="Pfam" id="PF18425">
    <property type="entry name" value="CspB_prodomain"/>
    <property type="match status" value="1"/>
</dbReference>
<dbReference type="PROSITE" id="PS00137">
    <property type="entry name" value="SUBTILASE_HIS"/>
    <property type="match status" value="2"/>
</dbReference>
<dbReference type="InterPro" id="IPR015500">
    <property type="entry name" value="Peptidase_S8_subtilisin-rel"/>
</dbReference>
<dbReference type="InterPro" id="IPR023827">
    <property type="entry name" value="Peptidase_S8_Asp-AS"/>
</dbReference>
<feature type="active site" description="Charge relay system" evidence="5 6">
    <location>
        <position position="194"/>
    </location>
</feature>
<protein>
    <submittedName>
        <fullName evidence="10">S8 family serine peptidase</fullName>
    </submittedName>
</protein>
<feature type="domain" description="Peptidase S8/S53" evidence="8">
    <location>
        <begin position="127"/>
        <end position="299"/>
    </location>
</feature>
<accession>A0A9X3XHJ2</accession>
<name>A0A9X3XHJ2_9CLOT</name>
<dbReference type="PROSITE" id="PS00136">
    <property type="entry name" value="SUBTILASE_ASP"/>
    <property type="match status" value="2"/>
</dbReference>
<evidence type="ECO:0000256" key="7">
    <source>
        <dbReference type="RuleBase" id="RU003355"/>
    </source>
</evidence>
<keyword evidence="11" id="KW-1185">Reference proteome</keyword>
<dbReference type="Gene3D" id="3.40.50.200">
    <property type="entry name" value="Peptidase S8/S53 domain"/>
    <property type="match status" value="2"/>
</dbReference>
<feature type="domain" description="Peptidase S8/S53" evidence="8">
    <location>
        <begin position="756"/>
        <end position="972"/>
    </location>
</feature>
<dbReference type="SUPFAM" id="SSF52743">
    <property type="entry name" value="Subtilisin-like"/>
    <property type="match status" value="2"/>
</dbReference>
<comment type="caution">
    <text evidence="10">The sequence shown here is derived from an EMBL/GenBank/DDBJ whole genome shotgun (WGS) entry which is preliminary data.</text>
</comment>
<evidence type="ECO:0000256" key="6">
    <source>
        <dbReference type="PROSITE-ProRule" id="PRU01240"/>
    </source>
</evidence>
<reference evidence="10" key="1">
    <citation type="submission" date="2022-05" db="EMBL/GenBank/DDBJ databases">
        <title>Draft genome sequence of Clostridium tertium strain CP3 isolated from Peru.</title>
        <authorList>
            <person name="Hurtado R."/>
            <person name="Lima L."/>
            <person name="Sousa T."/>
            <person name="Jaiswal A.K."/>
            <person name="Tiwari S."/>
            <person name="Maturrano L."/>
            <person name="Brenig B."/>
            <person name="Azevedo V."/>
        </authorList>
    </citation>
    <scope>NUCLEOTIDE SEQUENCE</scope>
    <source>
        <strain evidence="10">CP3</strain>
    </source>
</reference>
<gene>
    <name evidence="10" type="ORF">NE398_04135</name>
</gene>
<dbReference type="PROSITE" id="PS00138">
    <property type="entry name" value="SUBTILASE_SER"/>
    <property type="match status" value="1"/>
</dbReference>
<dbReference type="PRINTS" id="PR00723">
    <property type="entry name" value="SUBTILISIN"/>
</dbReference>
<dbReference type="PANTHER" id="PTHR43806:SF11">
    <property type="entry name" value="CEREVISIN-RELATED"/>
    <property type="match status" value="1"/>
</dbReference>
<dbReference type="RefSeq" id="WP_195623967.1">
    <property type="nucleotide sequence ID" value="NZ_JADMSE010000003.1"/>
</dbReference>
<feature type="domain" description="Peptidase S8/S53" evidence="8">
    <location>
        <begin position="436"/>
        <end position="541"/>
    </location>
</feature>
<feature type="domain" description="Csp protease B prodomain" evidence="9">
    <location>
        <begin position="10"/>
        <end position="101"/>
    </location>
</feature>
<feature type="active site" description="Charge relay system" evidence="6">
    <location>
        <position position="765"/>
    </location>
</feature>
<feature type="domain" description="Peptidase S8/S53" evidence="8">
    <location>
        <begin position="1095"/>
        <end position="1215"/>
    </location>
</feature>
<dbReference type="EMBL" id="JAMRYU010000003">
    <property type="protein sequence ID" value="MDC4239358.1"/>
    <property type="molecule type" value="Genomic_DNA"/>
</dbReference>
<dbReference type="Pfam" id="PF00082">
    <property type="entry name" value="Peptidase_S8"/>
    <property type="match status" value="4"/>
</dbReference>
<keyword evidence="2 6" id="KW-0645">Protease</keyword>
<evidence type="ECO:0000256" key="3">
    <source>
        <dbReference type="ARBA" id="ARBA00022801"/>
    </source>
</evidence>
<dbReference type="InterPro" id="IPR036852">
    <property type="entry name" value="Peptidase_S8/S53_dom_sf"/>
</dbReference>
<evidence type="ECO:0000256" key="5">
    <source>
        <dbReference type="PIRSR" id="PIRSR615500-1"/>
    </source>
</evidence>
<proteinExistence type="inferred from homology"/>
<evidence type="ECO:0000259" key="8">
    <source>
        <dbReference type="Pfam" id="PF00082"/>
    </source>
</evidence>
<dbReference type="InterPro" id="IPR050131">
    <property type="entry name" value="Peptidase_S8_subtilisin-like"/>
</dbReference>
<sequence>MRTIENINPNKVDAGLGLIQNVPKNILSKLGISHGTSFSDGGTIEVTIISGDSPENITKIVEDLGGRYEDLGFGFGIVNIPVDNLWRLANVSSIQYIELPKSLYTTDSQSNRAACVNTARESFGIQGEGILVGFIDTGIDYTHPAFRNEDGTTRIDYIYDLSDNGKIYNREIINTALQNTDPFSVVPSYDNAEHGTHVAGIACAGGNINPAFYGVAPKSSIAMVKSTRGQFALSTNIMRGLKFLVDRGKELNKPLVVNISLSTNDGAHNGTSLLEQYISTISTLERITIAIAAGNEGDAAHHVGGDLTGEKRISINVAEDEPAVILNLYKSVLSNISIRITSPTAATSGEIIIREGYTEGIIGRDRYQVYYTGPKPFDLIGEISIALLTNSQYISAGQWEIRLSLQNEYTGIFDMWLPISEGLNVNTKFLQPTVLNTLGIPATVSNIIAVGSYNYVTNNISSFSGRGRPAIFEVIRPDLVAPGEGISAPTPNRSFDTKSGTSMATPHVTGIAALMMEWGILKRNDPYLFGERLKYYLVVSAKRPRTDVVYPDPSWGYGQVCLSSAIETIINNIGFIGSRSSKAYRDDGENNINENLDSDNNVDTYENLKNIETMDNEINSSNEYVRGKNSINEILEEKEVDIKSNSYRQPSIYKDFERETFQNYKDYSEVVGFIVEYTSRDELLKINNIPGASVVALDLNFAIVYIPFNRVLEVEPYVKDIVSIEVPVIYTLQQSSPVEASGAPLFHNNPFLQLSGRGVIVGIVDTGIDYLNNEFMREDETTRIVRIWDQSLDGENEVYEARLGIEYNSDQINEAIQANKRGEDPYAIVKTKDDIGHGTMVASLVGARGINPEVMGAAPDCDFAIVKLKQAPSVVLDYAGVSTPGTGRYATVEVLLAIRYLSRLASDLKRPMVICVALGSNTGAHDGTNAVETIITNTTSQLALACVTGTGNEGDTDTHTEGKFDKPGQIKNIEIRMGKGQKDLNFQIYIQQPDKVSIGVVSPSGEVVEKIPVRLSRVENVQFIYEGTRMRISYIYPDPVTGDEIISIEARGLREGIWQFRLYGDYIVDGRYWSWLPQRSLLDPDTKFLSPSQYTTLTIPGTSRGAIVAAFYNQNNNATVGQSGRGFTRDGRVKPDIAAGGINAIVTMPGGGTRVVSGSSVATAITAGCCALIMQWGAVDGNDPNLYATEIRTYLIRGTNMRVGDIYPNEQWGYGAIDMKGVFDSIRENLTGGVSQTRDNEEYSVGNLFVSKPTDI</sequence>
<dbReference type="CDD" id="cd07478">
    <property type="entry name" value="Peptidases_S8_CspA-like"/>
    <property type="match status" value="2"/>
</dbReference>
<feature type="active site" description="Charge relay system" evidence="6">
    <location>
        <position position="1160"/>
    </location>
</feature>
<evidence type="ECO:0000256" key="1">
    <source>
        <dbReference type="ARBA" id="ARBA00011073"/>
    </source>
</evidence>
<dbReference type="InterPro" id="IPR041365">
    <property type="entry name" value="CspB_prodomain"/>
</dbReference>
<evidence type="ECO:0000256" key="2">
    <source>
        <dbReference type="ARBA" id="ARBA00022670"/>
    </source>
</evidence>
<feature type="active site" description="Charge relay system" evidence="5 6">
    <location>
        <position position="502"/>
    </location>
</feature>
<dbReference type="InterPro" id="IPR022398">
    <property type="entry name" value="Peptidase_S8_His-AS"/>
</dbReference>
<dbReference type="PROSITE" id="PS51892">
    <property type="entry name" value="SUBTILASE"/>
    <property type="match status" value="2"/>
</dbReference>
<feature type="active site" description="Charge relay system" evidence="5 6">
    <location>
        <position position="136"/>
    </location>
</feature>
<keyword evidence="4 6" id="KW-0720">Serine protease</keyword>
<dbReference type="Gene3D" id="3.30.70.2980">
    <property type="match status" value="1"/>
</dbReference>
<evidence type="ECO:0000313" key="11">
    <source>
        <dbReference type="Proteomes" id="UP001141183"/>
    </source>
</evidence>
<dbReference type="Proteomes" id="UP001141183">
    <property type="component" value="Unassembled WGS sequence"/>
</dbReference>
<dbReference type="InterPro" id="IPR034045">
    <property type="entry name" value="Pep_S8_CspA-like"/>
</dbReference>
<feature type="active site" description="Charge relay system" evidence="6">
    <location>
        <position position="837"/>
    </location>
</feature>
<keyword evidence="3 6" id="KW-0378">Hydrolase</keyword>
<dbReference type="InterPro" id="IPR000209">
    <property type="entry name" value="Peptidase_S8/S53_dom"/>
</dbReference>
<dbReference type="GO" id="GO:0006508">
    <property type="term" value="P:proteolysis"/>
    <property type="evidence" value="ECO:0007669"/>
    <property type="project" value="UniProtKB-KW"/>
</dbReference>
<dbReference type="Gene3D" id="2.60.120.1290">
    <property type="match status" value="2"/>
</dbReference>
<evidence type="ECO:0000256" key="4">
    <source>
        <dbReference type="ARBA" id="ARBA00022825"/>
    </source>
</evidence>